<dbReference type="InterPro" id="IPR051797">
    <property type="entry name" value="TrmB-like"/>
</dbReference>
<proteinExistence type="predicted"/>
<evidence type="ECO:0000313" key="2">
    <source>
        <dbReference type="EMBL" id="GAA5015272.1"/>
    </source>
</evidence>
<dbReference type="Proteomes" id="UP001501759">
    <property type="component" value="Unassembled WGS sequence"/>
</dbReference>
<dbReference type="InterPro" id="IPR016032">
    <property type="entry name" value="Sig_transdc_resp-reg_C-effctor"/>
</dbReference>
<dbReference type="PANTHER" id="PTHR34293:SF1">
    <property type="entry name" value="HTH-TYPE TRANSCRIPTIONAL REGULATOR TRMBL2"/>
    <property type="match status" value="1"/>
</dbReference>
<evidence type="ECO:0000259" key="1">
    <source>
        <dbReference type="SMART" id="SM00421"/>
    </source>
</evidence>
<dbReference type="RefSeq" id="WP_345650556.1">
    <property type="nucleotide sequence ID" value="NZ_BAABKB010000013.1"/>
</dbReference>
<dbReference type="InterPro" id="IPR000792">
    <property type="entry name" value="Tscrpt_reg_LuxR_C"/>
</dbReference>
<dbReference type="PANTHER" id="PTHR34293">
    <property type="entry name" value="HTH-TYPE TRANSCRIPTIONAL REGULATOR TRMBL2"/>
    <property type="match status" value="1"/>
</dbReference>
<feature type="domain" description="HTH luxR-type" evidence="1">
    <location>
        <begin position="245"/>
        <end position="302"/>
    </location>
</feature>
<comment type="caution">
    <text evidence="2">The sequence shown here is derived from an EMBL/GenBank/DDBJ whole genome shotgun (WGS) entry which is preliminary data.</text>
</comment>
<dbReference type="InterPro" id="IPR036388">
    <property type="entry name" value="WH-like_DNA-bd_sf"/>
</dbReference>
<name>A0ABP9IZ01_9ACTN</name>
<dbReference type="SUPFAM" id="SSF46894">
    <property type="entry name" value="C-terminal effector domain of the bipartite response regulators"/>
    <property type="match status" value="1"/>
</dbReference>
<gene>
    <name evidence="2" type="ORF">GCM10023335_39940</name>
</gene>
<dbReference type="EMBL" id="BAABKB010000013">
    <property type="protein sequence ID" value="GAA5015272.1"/>
    <property type="molecule type" value="Genomic_DNA"/>
</dbReference>
<dbReference type="Gene3D" id="1.10.10.10">
    <property type="entry name" value="Winged helix-like DNA-binding domain superfamily/Winged helix DNA-binding domain"/>
    <property type="match status" value="1"/>
</dbReference>
<evidence type="ECO:0000313" key="3">
    <source>
        <dbReference type="Proteomes" id="UP001501759"/>
    </source>
</evidence>
<dbReference type="SMART" id="SM00421">
    <property type="entry name" value="HTH_LUXR"/>
    <property type="match status" value="1"/>
</dbReference>
<accession>A0ABP9IZ01</accession>
<protein>
    <recommendedName>
        <fullName evidence="1">HTH luxR-type domain-containing protein</fullName>
    </recommendedName>
</protein>
<organism evidence="2 3">
    <name type="scientific">Streptomyces siamensis</name>
    <dbReference type="NCBI Taxonomy" id="1274986"/>
    <lineage>
        <taxon>Bacteria</taxon>
        <taxon>Bacillati</taxon>
        <taxon>Actinomycetota</taxon>
        <taxon>Actinomycetes</taxon>
        <taxon>Kitasatosporales</taxon>
        <taxon>Streptomycetaceae</taxon>
        <taxon>Streptomyces</taxon>
    </lineage>
</organism>
<sequence length="308" mass="34547">MSLESLGLTHDQERVYRYLLRTPHADPDEARAELDLPRLATVLDELRTLGVIDRSLVPLPPAATVDLLVRHQVERTSRELARLDAAFDVVRDLAEEARRGRPVELVERIEDSAGVNRRVDAMRDRAETMNAKPLPRGRHHTEEATRRYRRRLADGLVSRTLVGAAALDLPEELAYARHLHGLGDLHRVTAEPFLPLLVIDRRVAFVLLEPGRSDTDALMIRQPGIVAALVALFEKLWERAADLDGLDLSATEARVLRALAEHDKDETAARALNVSLRKYRAHVAALMTPLGATTRFQAALRAKERGWL</sequence>
<reference evidence="3" key="1">
    <citation type="journal article" date="2019" name="Int. J. Syst. Evol. Microbiol.">
        <title>The Global Catalogue of Microorganisms (GCM) 10K type strain sequencing project: providing services to taxonomists for standard genome sequencing and annotation.</title>
        <authorList>
            <consortium name="The Broad Institute Genomics Platform"/>
            <consortium name="The Broad Institute Genome Sequencing Center for Infectious Disease"/>
            <person name="Wu L."/>
            <person name="Ma J."/>
        </authorList>
    </citation>
    <scope>NUCLEOTIDE SEQUENCE [LARGE SCALE GENOMIC DNA]</scope>
    <source>
        <strain evidence="3">JCM 18409</strain>
    </source>
</reference>
<keyword evidence="3" id="KW-1185">Reference proteome</keyword>